<dbReference type="RefSeq" id="XP_058334757.1">
    <property type="nucleotide sequence ID" value="XM_058471616.1"/>
</dbReference>
<keyword evidence="8" id="KW-1185">Reference proteome</keyword>
<dbReference type="EMBL" id="JAPQKS010000002">
    <property type="protein sequence ID" value="KAJ5247336.1"/>
    <property type="molecule type" value="Genomic_DNA"/>
</dbReference>
<dbReference type="GO" id="GO:0006584">
    <property type="term" value="P:catecholamine metabolic process"/>
    <property type="evidence" value="ECO:0007669"/>
    <property type="project" value="UniProtKB-KW"/>
</dbReference>
<sequence length="252" mass="28039">MPFSPELKERYPSIAKYEILGDDYKESHDGRETALLEFIYNHPSLSMDRLRGSPATILQAMDEFSAQTDFLINISWDKGGKVADLIKQDKPAVLVELGGYVGYSAILFGDAARQAGTEGVKLWSIEYDPLIASIAMNLIDLAGLSDIVKVVVGSATDTIRRLKVNGDLQKIDFWFLDHDEDLYVQEFKLCEELDFFPAGALVVADNVVRPGAPQYREYVRQHSGVESWGVPGLIIPGDFAVSCAGERFSFHR</sequence>
<dbReference type="AlphaFoldDB" id="A0A9W9PIA9"/>
<keyword evidence="2 7" id="KW-0489">Methyltransferase</keyword>
<dbReference type="InterPro" id="IPR002935">
    <property type="entry name" value="SAM_O-MeTrfase"/>
</dbReference>
<keyword evidence="3" id="KW-0808">Transferase</keyword>
<comment type="similarity">
    <text evidence="6">Belongs to the class I-like SAM-binding methyltransferase superfamily. Cation-dependent O-methyltransferase family.</text>
</comment>
<keyword evidence="4" id="KW-0949">S-adenosyl-L-methionine</keyword>
<comment type="caution">
    <text evidence="7">The sequence shown here is derived from an EMBL/GenBank/DDBJ whole genome shotgun (WGS) entry which is preliminary data.</text>
</comment>
<evidence type="ECO:0000313" key="8">
    <source>
        <dbReference type="Proteomes" id="UP001150941"/>
    </source>
</evidence>
<evidence type="ECO:0000313" key="7">
    <source>
        <dbReference type="EMBL" id="KAJ5247336.1"/>
    </source>
</evidence>
<dbReference type="GeneID" id="83198919"/>
<dbReference type="OrthoDB" id="186626at2759"/>
<keyword evidence="5" id="KW-0128">Catecholamine metabolism</keyword>
<dbReference type="Pfam" id="PF01596">
    <property type="entry name" value="Methyltransf_3"/>
    <property type="match status" value="1"/>
</dbReference>
<protein>
    <recommendedName>
        <fullName evidence="1">catechol O-methyltransferase</fullName>
        <ecNumber evidence="1">2.1.1.6</ecNumber>
    </recommendedName>
</protein>
<dbReference type="Proteomes" id="UP001150941">
    <property type="component" value="Unassembled WGS sequence"/>
</dbReference>
<name>A0A9W9PIA9_9EURO</name>
<dbReference type="PANTHER" id="PTHR43836">
    <property type="entry name" value="CATECHOL O-METHYLTRANSFERASE 1-RELATED"/>
    <property type="match status" value="1"/>
</dbReference>
<reference evidence="7" key="2">
    <citation type="journal article" date="2023" name="IMA Fungus">
        <title>Comparative genomic study of the Penicillium genus elucidates a diverse pangenome and 15 lateral gene transfer events.</title>
        <authorList>
            <person name="Petersen C."/>
            <person name="Sorensen T."/>
            <person name="Nielsen M.R."/>
            <person name="Sondergaard T.E."/>
            <person name="Sorensen J.L."/>
            <person name="Fitzpatrick D.A."/>
            <person name="Frisvad J.C."/>
            <person name="Nielsen K.L."/>
        </authorList>
    </citation>
    <scope>NUCLEOTIDE SEQUENCE</scope>
    <source>
        <strain evidence="7">IBT 19713</strain>
    </source>
</reference>
<dbReference type="PANTHER" id="PTHR43836:SF2">
    <property type="entry name" value="CATECHOL O-METHYLTRANSFERASE 1-RELATED"/>
    <property type="match status" value="1"/>
</dbReference>
<evidence type="ECO:0000256" key="5">
    <source>
        <dbReference type="ARBA" id="ARBA00022939"/>
    </source>
</evidence>
<dbReference type="EC" id="2.1.1.6" evidence="1"/>
<dbReference type="GO" id="GO:0032259">
    <property type="term" value="P:methylation"/>
    <property type="evidence" value="ECO:0007669"/>
    <property type="project" value="UniProtKB-KW"/>
</dbReference>
<gene>
    <name evidence="7" type="ORF">N7468_002319</name>
</gene>
<evidence type="ECO:0000256" key="3">
    <source>
        <dbReference type="ARBA" id="ARBA00022679"/>
    </source>
</evidence>
<accession>A0A9W9PIA9</accession>
<dbReference type="PROSITE" id="PS51682">
    <property type="entry name" value="SAM_OMT_I"/>
    <property type="match status" value="1"/>
</dbReference>
<dbReference type="GO" id="GO:0008171">
    <property type="term" value="F:O-methyltransferase activity"/>
    <property type="evidence" value="ECO:0007669"/>
    <property type="project" value="InterPro"/>
</dbReference>
<dbReference type="SUPFAM" id="SSF53335">
    <property type="entry name" value="S-adenosyl-L-methionine-dependent methyltransferases"/>
    <property type="match status" value="1"/>
</dbReference>
<dbReference type="InterPro" id="IPR029063">
    <property type="entry name" value="SAM-dependent_MTases_sf"/>
</dbReference>
<evidence type="ECO:0000256" key="4">
    <source>
        <dbReference type="ARBA" id="ARBA00022691"/>
    </source>
</evidence>
<evidence type="ECO:0000256" key="6">
    <source>
        <dbReference type="ARBA" id="ARBA00023453"/>
    </source>
</evidence>
<proteinExistence type="inferred from homology"/>
<organism evidence="7 8">
    <name type="scientific">Penicillium chermesinum</name>
    <dbReference type="NCBI Taxonomy" id="63820"/>
    <lineage>
        <taxon>Eukaryota</taxon>
        <taxon>Fungi</taxon>
        <taxon>Dikarya</taxon>
        <taxon>Ascomycota</taxon>
        <taxon>Pezizomycotina</taxon>
        <taxon>Eurotiomycetes</taxon>
        <taxon>Eurotiomycetidae</taxon>
        <taxon>Eurotiales</taxon>
        <taxon>Aspergillaceae</taxon>
        <taxon>Penicillium</taxon>
    </lineage>
</organism>
<reference evidence="7" key="1">
    <citation type="submission" date="2022-11" db="EMBL/GenBank/DDBJ databases">
        <authorList>
            <person name="Petersen C."/>
        </authorList>
    </citation>
    <scope>NUCLEOTIDE SEQUENCE</scope>
    <source>
        <strain evidence="7">IBT 19713</strain>
    </source>
</reference>
<dbReference type="Gene3D" id="3.40.50.150">
    <property type="entry name" value="Vaccinia Virus protein VP39"/>
    <property type="match status" value="1"/>
</dbReference>
<evidence type="ECO:0000256" key="2">
    <source>
        <dbReference type="ARBA" id="ARBA00022603"/>
    </source>
</evidence>
<evidence type="ECO:0000256" key="1">
    <source>
        <dbReference type="ARBA" id="ARBA00012880"/>
    </source>
</evidence>